<reference evidence="3" key="1">
    <citation type="submission" date="2016-09" db="EMBL/GenBank/DDBJ databases">
        <authorList>
            <person name="Varghese N."/>
            <person name="Submissions S."/>
        </authorList>
    </citation>
    <scope>NUCLEOTIDE SEQUENCE [LARGE SCALE GENOMIC DNA]</scope>
    <source>
        <strain evidence="3">25nlg</strain>
    </source>
</reference>
<keyword evidence="1" id="KW-0732">Signal</keyword>
<dbReference type="OrthoDB" id="350573at2"/>
<accession>A0A1G6NTG2</accession>
<feature type="chain" id="PRO_5017353861" evidence="1">
    <location>
        <begin position="24"/>
        <end position="260"/>
    </location>
</feature>
<name>A0A1G6NTG2_9BACI</name>
<dbReference type="AlphaFoldDB" id="A0A1G6NTG2"/>
<keyword evidence="3" id="KW-1185">Reference proteome</keyword>
<dbReference type="RefSeq" id="WP_090776601.1">
    <property type="nucleotide sequence ID" value="NZ_FMYM01000013.1"/>
</dbReference>
<evidence type="ECO:0000313" key="3">
    <source>
        <dbReference type="Proteomes" id="UP000242662"/>
    </source>
</evidence>
<evidence type="ECO:0000313" key="2">
    <source>
        <dbReference type="EMBL" id="SDC70445.1"/>
    </source>
</evidence>
<organism evidence="2 3">
    <name type="scientific">Shouchella lonarensis</name>
    <dbReference type="NCBI Taxonomy" id="1464122"/>
    <lineage>
        <taxon>Bacteria</taxon>
        <taxon>Bacillati</taxon>
        <taxon>Bacillota</taxon>
        <taxon>Bacilli</taxon>
        <taxon>Bacillales</taxon>
        <taxon>Bacillaceae</taxon>
        <taxon>Shouchella</taxon>
    </lineage>
</organism>
<sequence length="260" mass="29231">MFKKGLVSLLAVIAIFMSGTALAANHATETLPIITGPDIICVAIGGDAIKVLEDNFSAVDKDGNDITDEMYVFIDEFETNKPAMYKAILAIEHEYGEFIQRTIDIVVGCTEKAKPLTFKRYVAFTSHAADPERDTVDHHHTNLLEEVSAVKEIIQRGGDQHIDLDELEEKLGDVLWHLSHVYRILGADAHSNPPNFDPISYMFHEDAEKVSILLENDSSDDPNQIPDTYTNRVMYALKWLAQIYDLNMVDIAKKNIERLN</sequence>
<gene>
    <name evidence="2" type="ORF">SAMN05421737_11346</name>
</gene>
<evidence type="ECO:0000256" key="1">
    <source>
        <dbReference type="SAM" id="SignalP"/>
    </source>
</evidence>
<feature type="signal peptide" evidence="1">
    <location>
        <begin position="1"/>
        <end position="23"/>
    </location>
</feature>
<proteinExistence type="predicted"/>
<dbReference type="Gene3D" id="1.10.287.1080">
    <property type="entry name" value="MazG-like"/>
    <property type="match status" value="1"/>
</dbReference>
<dbReference type="SUPFAM" id="SSF101386">
    <property type="entry name" value="all-alpha NTP pyrophosphatases"/>
    <property type="match status" value="1"/>
</dbReference>
<dbReference type="Proteomes" id="UP000242662">
    <property type="component" value="Unassembled WGS sequence"/>
</dbReference>
<protein>
    <submittedName>
        <fullName evidence="2">Uncharacterized protein</fullName>
    </submittedName>
</protein>
<dbReference type="EMBL" id="FMYM01000013">
    <property type="protein sequence ID" value="SDC70445.1"/>
    <property type="molecule type" value="Genomic_DNA"/>
</dbReference>